<dbReference type="CDD" id="cd11558">
    <property type="entry name" value="W2_eIF2B_epsilon"/>
    <property type="match status" value="1"/>
</dbReference>
<dbReference type="GO" id="GO:0003743">
    <property type="term" value="F:translation initiation factor activity"/>
    <property type="evidence" value="ECO:0007669"/>
    <property type="project" value="TreeGrafter"/>
</dbReference>
<comment type="caution">
    <text evidence="3">The sequence shown here is derived from an EMBL/GenBank/DDBJ whole genome shotgun (WGS) entry which is preliminary data.</text>
</comment>
<dbReference type="GO" id="GO:0005085">
    <property type="term" value="F:guanyl-nucleotide exchange factor activity"/>
    <property type="evidence" value="ECO:0007669"/>
    <property type="project" value="InterPro"/>
</dbReference>
<dbReference type="OrthoDB" id="424572at2759"/>
<dbReference type="AlphaFoldDB" id="A0A7J7LNB0"/>
<dbReference type="PANTHER" id="PTHR45887">
    <property type="entry name" value="TRANSLATION INITIATION FACTOR EIF-2B SUBUNIT EPSILON"/>
    <property type="match status" value="1"/>
</dbReference>
<dbReference type="SUPFAM" id="SSF51161">
    <property type="entry name" value="Trimeric LpxA-like enzymes"/>
    <property type="match status" value="1"/>
</dbReference>
<dbReference type="InterPro" id="IPR003307">
    <property type="entry name" value="W2_domain"/>
</dbReference>
<feature type="domain" description="W2" evidence="2">
    <location>
        <begin position="311"/>
        <end position="510"/>
    </location>
</feature>
<dbReference type="FunFam" id="2.160.10.10:FF:000029">
    <property type="entry name" value="Trimeric LpxA-like enzyme"/>
    <property type="match status" value="1"/>
</dbReference>
<dbReference type="Proteomes" id="UP000541444">
    <property type="component" value="Unassembled WGS sequence"/>
</dbReference>
<dbReference type="InterPro" id="IPR051956">
    <property type="entry name" value="eIF2B_epsilon"/>
</dbReference>
<accession>A0A7J7LNB0</accession>
<dbReference type="Gene3D" id="2.160.10.10">
    <property type="entry name" value="Hexapeptide repeat proteins"/>
    <property type="match status" value="1"/>
</dbReference>
<dbReference type="PROSITE" id="PS51363">
    <property type="entry name" value="W2"/>
    <property type="match status" value="1"/>
</dbReference>
<dbReference type="InterPro" id="IPR016024">
    <property type="entry name" value="ARM-type_fold"/>
</dbReference>
<evidence type="ECO:0000259" key="2">
    <source>
        <dbReference type="PROSITE" id="PS51363"/>
    </source>
</evidence>
<dbReference type="CDD" id="cd05787">
    <property type="entry name" value="LbH_eIF2B_epsilon"/>
    <property type="match status" value="1"/>
</dbReference>
<dbReference type="PANTHER" id="PTHR45887:SF1">
    <property type="entry name" value="TRANSLATION INITIATION FACTOR EIF-2B SUBUNIT EPSILON"/>
    <property type="match status" value="1"/>
</dbReference>
<evidence type="ECO:0000313" key="3">
    <source>
        <dbReference type="EMBL" id="KAF6144038.1"/>
    </source>
</evidence>
<dbReference type="GO" id="GO:0031369">
    <property type="term" value="F:translation initiation factor binding"/>
    <property type="evidence" value="ECO:0007669"/>
    <property type="project" value="InterPro"/>
</dbReference>
<sequence>MVRLNIIFLSDCYIDICSPEVLSLFYDNFDYQQLRRHFVKGLLVDDIMGYKIFTHEIQSSYAARVDNFRSYDTISKDIMQRWTYPLVPDVQFSGSCSTKLERQGIYKASGVEQSRSAQILPFTFIGKGTTIGDHSKILNSVIGENCNIGSNASIEGSYIWNNVTIEDGCKLRHAIVCDGVLIKSRAVLEPGVVVSFEVTIGQQFVVPAYSKVSLLLQPSKLDSDEELEYADSSSGIIESPSMTSAVDMSSGKFVSRSSDSSEVGSSGAGYIWSVFDGGHEEEWRHSIAPIPAEKLIELAHVQPELDLPVQDGSILQLSGELQPDSDSDNSEDDGDGDQYCTLRERLSYNMGPVDCAGAIFQSVMKLALKSQQVLMLDKSYVKGKHVFPPFLGHRFGKRVQFGFPEFGELFESAKSVIAKWRDLLKQYIENDEEEVEVILKFEEMCLESAKEFSPVFDKILLELYDKDILSEDAILLWASEKKGADESDKVFVRQSEKFIKWLKEAEEEED</sequence>
<dbReference type="EMBL" id="JACGCM010002155">
    <property type="protein sequence ID" value="KAF6144038.1"/>
    <property type="molecule type" value="Genomic_DNA"/>
</dbReference>
<gene>
    <name evidence="3" type="ORF">GIB67_037711</name>
</gene>
<organism evidence="3 4">
    <name type="scientific">Kingdonia uniflora</name>
    <dbReference type="NCBI Taxonomy" id="39325"/>
    <lineage>
        <taxon>Eukaryota</taxon>
        <taxon>Viridiplantae</taxon>
        <taxon>Streptophyta</taxon>
        <taxon>Embryophyta</taxon>
        <taxon>Tracheophyta</taxon>
        <taxon>Spermatophyta</taxon>
        <taxon>Magnoliopsida</taxon>
        <taxon>Ranunculales</taxon>
        <taxon>Circaeasteraceae</taxon>
        <taxon>Kingdonia</taxon>
    </lineage>
</organism>
<dbReference type="SUPFAM" id="SSF48371">
    <property type="entry name" value="ARM repeat"/>
    <property type="match status" value="1"/>
</dbReference>
<dbReference type="InterPro" id="IPR011004">
    <property type="entry name" value="Trimer_LpxA-like_sf"/>
</dbReference>
<keyword evidence="4" id="KW-1185">Reference proteome</keyword>
<name>A0A7J7LNB0_9MAGN</name>
<dbReference type="Pfam" id="PF02020">
    <property type="entry name" value="W2"/>
    <property type="match status" value="1"/>
</dbReference>
<evidence type="ECO:0000256" key="1">
    <source>
        <dbReference type="ARBA" id="ARBA00022490"/>
    </source>
</evidence>
<dbReference type="Gene3D" id="1.25.40.180">
    <property type="match status" value="1"/>
</dbReference>
<proteinExistence type="predicted"/>
<protein>
    <recommendedName>
        <fullName evidence="2">W2 domain-containing protein</fullName>
    </recommendedName>
</protein>
<dbReference type="InterPro" id="IPR044123">
    <property type="entry name" value="W2_eIF2B_epsilon"/>
</dbReference>
<dbReference type="Pfam" id="PF25084">
    <property type="entry name" value="LbH_EIF2B"/>
    <property type="match status" value="1"/>
</dbReference>
<reference evidence="3 4" key="1">
    <citation type="journal article" date="2020" name="IScience">
        <title>Genome Sequencing of the Endangered Kingdonia uniflora (Circaeasteraceae, Ranunculales) Reveals Potential Mechanisms of Evolutionary Specialization.</title>
        <authorList>
            <person name="Sun Y."/>
            <person name="Deng T."/>
            <person name="Zhang A."/>
            <person name="Moore M.J."/>
            <person name="Landis J.B."/>
            <person name="Lin N."/>
            <person name="Zhang H."/>
            <person name="Zhang X."/>
            <person name="Huang J."/>
            <person name="Zhang X."/>
            <person name="Sun H."/>
            <person name="Wang H."/>
        </authorList>
    </citation>
    <scope>NUCLEOTIDE SEQUENCE [LARGE SCALE GENOMIC DNA]</scope>
    <source>
        <strain evidence="3">TB1705</strain>
        <tissue evidence="3">Leaf</tissue>
    </source>
</reference>
<evidence type="ECO:0000313" key="4">
    <source>
        <dbReference type="Proteomes" id="UP000541444"/>
    </source>
</evidence>
<dbReference type="GO" id="GO:0005851">
    <property type="term" value="C:eukaryotic translation initiation factor 2B complex"/>
    <property type="evidence" value="ECO:0007669"/>
    <property type="project" value="TreeGrafter"/>
</dbReference>
<dbReference type="SMART" id="SM00515">
    <property type="entry name" value="eIF5C"/>
    <property type="match status" value="1"/>
</dbReference>
<keyword evidence="1" id="KW-0963">Cytoplasm</keyword>
<dbReference type="InterPro" id="IPR056764">
    <property type="entry name" value="LbH_EIF2B3/5"/>
</dbReference>